<reference evidence="3" key="1">
    <citation type="submission" date="2023-07" db="EMBL/GenBank/DDBJ databases">
        <title>Genomic Encyclopedia of Type Strains, Phase IV (KMG-IV): sequencing the most valuable type-strain genomes for metagenomic binning, comparative biology and taxonomic classification.</title>
        <authorList>
            <person name="Goeker M."/>
        </authorList>
    </citation>
    <scope>NUCLEOTIDE SEQUENCE</scope>
    <source>
        <strain evidence="3">DSM 21202</strain>
    </source>
</reference>
<comment type="caution">
    <text evidence="3">The sequence shown here is derived from an EMBL/GenBank/DDBJ whole genome shotgun (WGS) entry which is preliminary data.</text>
</comment>
<dbReference type="Gene3D" id="3.40.50.720">
    <property type="entry name" value="NAD(P)-binding Rossmann-like Domain"/>
    <property type="match status" value="1"/>
</dbReference>
<proteinExistence type="predicted"/>
<gene>
    <name evidence="3" type="ORF">J2S73_002365</name>
</gene>
<dbReference type="InterPro" id="IPR036291">
    <property type="entry name" value="NAD(P)-bd_dom_sf"/>
</dbReference>
<dbReference type="SUPFAM" id="SSF50129">
    <property type="entry name" value="GroES-like"/>
    <property type="match status" value="1"/>
</dbReference>
<organism evidence="3 4">
    <name type="scientific">Amorphus orientalis</name>
    <dbReference type="NCBI Taxonomy" id="649198"/>
    <lineage>
        <taxon>Bacteria</taxon>
        <taxon>Pseudomonadati</taxon>
        <taxon>Pseudomonadota</taxon>
        <taxon>Alphaproteobacteria</taxon>
        <taxon>Hyphomicrobiales</taxon>
        <taxon>Amorphaceae</taxon>
        <taxon>Amorphus</taxon>
    </lineage>
</organism>
<dbReference type="PANTHER" id="PTHR43401:SF2">
    <property type="entry name" value="L-THREONINE 3-DEHYDROGENASE"/>
    <property type="match status" value="1"/>
</dbReference>
<evidence type="ECO:0000259" key="2">
    <source>
        <dbReference type="Pfam" id="PF08240"/>
    </source>
</evidence>
<dbReference type="PANTHER" id="PTHR43401">
    <property type="entry name" value="L-THREONINE 3-DEHYDROGENASE"/>
    <property type="match status" value="1"/>
</dbReference>
<dbReference type="EMBL" id="JAUSUL010000002">
    <property type="protein sequence ID" value="MDQ0315908.1"/>
    <property type="molecule type" value="Genomic_DNA"/>
</dbReference>
<feature type="domain" description="Alcohol dehydrogenase-like N-terminal" evidence="2">
    <location>
        <begin position="36"/>
        <end position="130"/>
    </location>
</feature>
<evidence type="ECO:0000313" key="4">
    <source>
        <dbReference type="Proteomes" id="UP001229244"/>
    </source>
</evidence>
<evidence type="ECO:0000313" key="3">
    <source>
        <dbReference type="EMBL" id="MDQ0315908.1"/>
    </source>
</evidence>
<dbReference type="Proteomes" id="UP001229244">
    <property type="component" value="Unassembled WGS sequence"/>
</dbReference>
<keyword evidence="4" id="KW-1185">Reference proteome</keyword>
<dbReference type="Gene3D" id="3.90.180.10">
    <property type="entry name" value="Medium-chain alcohol dehydrogenases, catalytic domain"/>
    <property type="match status" value="2"/>
</dbReference>
<name>A0AAE3VPM0_9HYPH</name>
<evidence type="ECO:0000256" key="1">
    <source>
        <dbReference type="ARBA" id="ARBA00023002"/>
    </source>
</evidence>
<dbReference type="RefSeq" id="WP_306885736.1">
    <property type="nucleotide sequence ID" value="NZ_JAUSUL010000002.1"/>
</dbReference>
<dbReference type="SUPFAM" id="SSF51735">
    <property type="entry name" value="NAD(P)-binding Rossmann-fold domains"/>
    <property type="match status" value="1"/>
</dbReference>
<dbReference type="Pfam" id="PF08240">
    <property type="entry name" value="ADH_N"/>
    <property type="match status" value="1"/>
</dbReference>
<accession>A0AAE3VPM0</accession>
<dbReference type="GO" id="GO:0016491">
    <property type="term" value="F:oxidoreductase activity"/>
    <property type="evidence" value="ECO:0007669"/>
    <property type="project" value="UniProtKB-KW"/>
</dbReference>
<protein>
    <submittedName>
        <fullName evidence="3">Threonine dehydrogenase-like Zn-dependent dehydrogenase</fullName>
    </submittedName>
</protein>
<dbReference type="InterPro" id="IPR050129">
    <property type="entry name" value="Zn_alcohol_dh"/>
</dbReference>
<dbReference type="InterPro" id="IPR011032">
    <property type="entry name" value="GroES-like_sf"/>
</dbReference>
<keyword evidence="1" id="KW-0560">Oxidoreductase</keyword>
<dbReference type="AlphaFoldDB" id="A0AAE3VPM0"/>
<sequence>MAWGEAQYLQWPYRGGPLEELLRQSPQHVPLREPAPDEVIARVEAVSICSSDLKIIRLGTHHPLFSSANGPVDTVLGHEVCLRVHQVGTALRDRFRPGQRLALQPAMRLNGKRVIVGMDRPGGFAQFLRLGPDELNGYVFEAPETLPAAAIAMLEPYGCVERAYRPTGRSTLCPQRPTLIVLGKDADSFGTAEPPIWPDLTVLEAGAVTPPAFLDGLQFKTISESDLARARFDDIIALGELDADTLALLPPCLADGGLLLQARRTLTPPVAIDPVRIHYDALSFVGTTEADFLDALRPEHQRFEVKPGGVALVHGAGGAMGRIHVHRLLQLEDGPSMVIATSRKGARLEALKADFEPVADRQKRTLIVCEGSALSEAVAAYAPHGIDDAVVVAPDVSAVSAAAAALAPDGLLAVFAGFPYGDKVPFDLSGVAVSGKRLTGSTGCSVADMQGVLSRAMSGKLNLTENIKGVAGIRSLPEALAAVSDGSVAGKVVLYPQTPELPFRGLTDGWIEEEEADLTGADHQSQRI</sequence>
<dbReference type="InterPro" id="IPR013154">
    <property type="entry name" value="ADH-like_N"/>
</dbReference>